<dbReference type="EMBL" id="SRLO01000146">
    <property type="protein sequence ID" value="TNN71761.1"/>
    <property type="molecule type" value="Genomic_DNA"/>
</dbReference>
<reference evidence="1 2" key="1">
    <citation type="submission" date="2019-03" db="EMBL/GenBank/DDBJ databases">
        <title>First draft genome of Liparis tanakae, snailfish: a comprehensive survey of snailfish specific genes.</title>
        <authorList>
            <person name="Kim W."/>
            <person name="Song I."/>
            <person name="Jeong J.-H."/>
            <person name="Kim D."/>
            <person name="Kim S."/>
            <person name="Ryu S."/>
            <person name="Song J.Y."/>
            <person name="Lee S.K."/>
        </authorList>
    </citation>
    <scope>NUCLEOTIDE SEQUENCE [LARGE SCALE GENOMIC DNA]</scope>
    <source>
        <tissue evidence="1">Muscle</tissue>
    </source>
</reference>
<evidence type="ECO:0000313" key="2">
    <source>
        <dbReference type="Proteomes" id="UP000314294"/>
    </source>
</evidence>
<protein>
    <submittedName>
        <fullName evidence="1">Uncharacterized protein</fullName>
    </submittedName>
</protein>
<evidence type="ECO:0000313" key="1">
    <source>
        <dbReference type="EMBL" id="TNN71761.1"/>
    </source>
</evidence>
<dbReference type="AlphaFoldDB" id="A0A4Z2I1W7"/>
<sequence length="59" mass="6592">MTTISCPSALPKRSSSYFDLKALYSVVTAWHSIHRAKDKFNDYVAQGRLVGPLFACRVS</sequence>
<gene>
    <name evidence="1" type="ORF">EYF80_018112</name>
</gene>
<name>A0A4Z2I1W7_9TELE</name>
<keyword evidence="2" id="KW-1185">Reference proteome</keyword>
<comment type="caution">
    <text evidence="1">The sequence shown here is derived from an EMBL/GenBank/DDBJ whole genome shotgun (WGS) entry which is preliminary data.</text>
</comment>
<organism evidence="1 2">
    <name type="scientific">Liparis tanakae</name>
    <name type="common">Tanaka's snailfish</name>
    <dbReference type="NCBI Taxonomy" id="230148"/>
    <lineage>
        <taxon>Eukaryota</taxon>
        <taxon>Metazoa</taxon>
        <taxon>Chordata</taxon>
        <taxon>Craniata</taxon>
        <taxon>Vertebrata</taxon>
        <taxon>Euteleostomi</taxon>
        <taxon>Actinopterygii</taxon>
        <taxon>Neopterygii</taxon>
        <taxon>Teleostei</taxon>
        <taxon>Neoteleostei</taxon>
        <taxon>Acanthomorphata</taxon>
        <taxon>Eupercaria</taxon>
        <taxon>Perciformes</taxon>
        <taxon>Cottioidei</taxon>
        <taxon>Cottales</taxon>
        <taxon>Liparidae</taxon>
        <taxon>Liparis</taxon>
    </lineage>
</organism>
<accession>A0A4Z2I1W7</accession>
<dbReference type="Proteomes" id="UP000314294">
    <property type="component" value="Unassembled WGS sequence"/>
</dbReference>
<proteinExistence type="predicted"/>